<evidence type="ECO:0000256" key="9">
    <source>
        <dbReference type="RuleBase" id="RU003357"/>
    </source>
</evidence>
<keyword evidence="4 8" id="KW-0812">Transmembrane</keyword>
<evidence type="ECO:0000256" key="2">
    <source>
        <dbReference type="ARBA" id="ARBA00022448"/>
    </source>
</evidence>
<evidence type="ECO:0000256" key="10">
    <source>
        <dbReference type="SAM" id="SignalP"/>
    </source>
</evidence>
<evidence type="ECO:0000256" key="7">
    <source>
        <dbReference type="ARBA" id="ARBA00023237"/>
    </source>
</evidence>
<keyword evidence="10" id="KW-0732">Signal</keyword>
<evidence type="ECO:0000256" key="6">
    <source>
        <dbReference type="ARBA" id="ARBA00023136"/>
    </source>
</evidence>
<evidence type="ECO:0000259" key="11">
    <source>
        <dbReference type="Pfam" id="PF00593"/>
    </source>
</evidence>
<evidence type="ECO:0000256" key="3">
    <source>
        <dbReference type="ARBA" id="ARBA00022452"/>
    </source>
</evidence>
<feature type="signal peptide" evidence="10">
    <location>
        <begin position="1"/>
        <end position="38"/>
    </location>
</feature>
<comment type="subcellular location">
    <subcellularLocation>
        <location evidence="1 8">Cell outer membrane</location>
        <topology evidence="1 8">Multi-pass membrane protein</topology>
    </subcellularLocation>
</comment>
<dbReference type="InterPro" id="IPR000531">
    <property type="entry name" value="Beta-barrel_TonB"/>
</dbReference>
<evidence type="ECO:0000256" key="4">
    <source>
        <dbReference type="ARBA" id="ARBA00022692"/>
    </source>
</evidence>
<dbReference type="RefSeq" id="WP_377115659.1">
    <property type="nucleotide sequence ID" value="NZ_JBHTHZ010000011.1"/>
</dbReference>
<dbReference type="InterPro" id="IPR037066">
    <property type="entry name" value="Plug_dom_sf"/>
</dbReference>
<keyword evidence="2 8" id="KW-0813">Transport</keyword>
<organism evidence="13 14">
    <name type="scientific">Mucilaginibacter litoreus</name>
    <dbReference type="NCBI Taxonomy" id="1048221"/>
    <lineage>
        <taxon>Bacteria</taxon>
        <taxon>Pseudomonadati</taxon>
        <taxon>Bacteroidota</taxon>
        <taxon>Sphingobacteriia</taxon>
        <taxon>Sphingobacteriales</taxon>
        <taxon>Sphingobacteriaceae</taxon>
        <taxon>Mucilaginibacter</taxon>
    </lineage>
</organism>
<feature type="chain" id="PRO_5045968382" evidence="10">
    <location>
        <begin position="39"/>
        <end position="1043"/>
    </location>
</feature>
<evidence type="ECO:0000259" key="12">
    <source>
        <dbReference type="Pfam" id="PF07715"/>
    </source>
</evidence>
<evidence type="ECO:0000313" key="13">
    <source>
        <dbReference type="EMBL" id="MFD0794391.1"/>
    </source>
</evidence>
<dbReference type="InterPro" id="IPR036942">
    <property type="entry name" value="Beta-barrel_TonB_sf"/>
</dbReference>
<dbReference type="EMBL" id="JBHTHZ010000011">
    <property type="protein sequence ID" value="MFD0794391.1"/>
    <property type="molecule type" value="Genomic_DNA"/>
</dbReference>
<keyword evidence="3 8" id="KW-1134">Transmembrane beta strand</keyword>
<dbReference type="Pfam" id="PF07715">
    <property type="entry name" value="Plug"/>
    <property type="match status" value="1"/>
</dbReference>
<keyword evidence="14" id="KW-1185">Reference proteome</keyword>
<feature type="domain" description="TonB-dependent receptor plug" evidence="12">
    <location>
        <begin position="149"/>
        <end position="255"/>
    </location>
</feature>
<comment type="caution">
    <text evidence="13">The sequence shown here is derived from an EMBL/GenBank/DDBJ whole genome shotgun (WGS) entry which is preliminary data.</text>
</comment>
<gene>
    <name evidence="13" type="ORF">ACFQZX_12255</name>
</gene>
<dbReference type="NCBIfam" id="TIGR04056">
    <property type="entry name" value="OMP_RagA_SusC"/>
    <property type="match status" value="1"/>
</dbReference>
<evidence type="ECO:0000313" key="14">
    <source>
        <dbReference type="Proteomes" id="UP001597010"/>
    </source>
</evidence>
<keyword evidence="6 8" id="KW-0472">Membrane</keyword>
<dbReference type="InterPro" id="IPR039426">
    <property type="entry name" value="TonB-dep_rcpt-like"/>
</dbReference>
<evidence type="ECO:0000256" key="1">
    <source>
        <dbReference type="ARBA" id="ARBA00004571"/>
    </source>
</evidence>
<protein>
    <submittedName>
        <fullName evidence="13">SusC/RagA family TonB-linked outer membrane protein</fullName>
    </submittedName>
</protein>
<proteinExistence type="inferred from homology"/>
<dbReference type="Gene3D" id="2.40.170.20">
    <property type="entry name" value="TonB-dependent receptor, beta-barrel domain"/>
    <property type="match status" value="1"/>
</dbReference>
<reference evidence="14" key="1">
    <citation type="journal article" date="2019" name="Int. J. Syst. Evol. Microbiol.">
        <title>The Global Catalogue of Microorganisms (GCM) 10K type strain sequencing project: providing services to taxonomists for standard genome sequencing and annotation.</title>
        <authorList>
            <consortium name="The Broad Institute Genomics Platform"/>
            <consortium name="The Broad Institute Genome Sequencing Center for Infectious Disease"/>
            <person name="Wu L."/>
            <person name="Ma J."/>
        </authorList>
    </citation>
    <scope>NUCLEOTIDE SEQUENCE [LARGE SCALE GENOMIC DNA]</scope>
    <source>
        <strain evidence="14">CCUG 61484</strain>
    </source>
</reference>
<keyword evidence="7 8" id="KW-0998">Cell outer membrane</keyword>
<dbReference type="PROSITE" id="PS52016">
    <property type="entry name" value="TONB_DEPENDENT_REC_3"/>
    <property type="match status" value="1"/>
</dbReference>
<sequence>MDLKNYFNANALHGQGKRWCSHLLVLCLASSASNQVFAAASNTPGIAGLVTNSFQAGIPVKGTVVDEKGLPLPGATVTVKGLQTATVTDVNGNFSLNAPDQNSVLVISFTGFDSKEVPVSAAPLKIQLTPSSKALNEVVVVGYGTSKKANLITSISSVKGDAIAERPTTLNITQGLAGKAAGVNVMTNSGKPGGNPAIKIRGTGSINSSNTPLYVIDGVVGADPNSIDPNIVATVDIYKDAGSTAIYGSRGANGVIVITTKTGKKNTSDIAFNNTVSFGSLQRKIGLLDADGALELLKREYEYVPGRLAPHLDPANNFTRKQDLFNADGTPKYHTDWQDEATQLAVSHQHSLTFSGGKDNFSVLANISYKNNQGIMLNSYAKQLNGYINIAWDVKPWLDIKASLNAGGYQSNNVDINTLGLNAVREMYEFLPFMPVRYADGTYSRKGDYPGEEDSENPVKLLTNIKDVTGRISTLGNFVGTFHLTPKLNFVTSFSGQVGSNYENYFSGNDVFGVSQQQGGVAQRTNILNSVWSNEDYFSYDNTFNKHHINAVLGASWYDYITTMTRAGSENFFDNTFGYYNLGAGSVIQTPASSQIENQLNSFYTRVNYDYDGKYLAGASFRADGSSKFRGDNLYGYFPAVNLGWRVSKEKFFEHLLPVISEFKLRGSFGLVGNQEIGNYPTISLYNSTQSIFNQQKTSAVTLSTFGNPDLKWEKAQQLDLGFDMSFLNGRIDLSADYYNKITKDLIYFVQQPATTGYGGAYKNLGSIRNRGFELSINTQNIIGNDFRWSSGFNFSLNRSKVLDINNDIIYTWGGRIMEGEPLNEFYGYIRQGVWTEAQAAEAAKFDRKPGDIRYADLNNNGVKDAGDRTDLGNAMPKWEANLTNTISYKNLSLYLDLQGMYGSKVLNLTRFIMTGPTINVNSYREVLNAYTPTNQNSTNAQVRLPNDSFSDNEVADSHYIEDGSFLRVRNIALTYRFKKNLLQKIKLTNLSVGVNVENAFLFTKYKGYDPEVTSFDASLNQGVDVYQYPKPRTISINLNANF</sequence>
<name>A0ABW3AVB2_9SPHI</name>
<dbReference type="InterPro" id="IPR008969">
    <property type="entry name" value="CarboxyPept-like_regulatory"/>
</dbReference>
<accession>A0ABW3AVB2</accession>
<keyword evidence="5 9" id="KW-0798">TonB box</keyword>
<evidence type="ECO:0000256" key="8">
    <source>
        <dbReference type="PROSITE-ProRule" id="PRU01360"/>
    </source>
</evidence>
<comment type="similarity">
    <text evidence="8 9">Belongs to the TonB-dependent receptor family.</text>
</comment>
<evidence type="ECO:0000256" key="5">
    <source>
        <dbReference type="ARBA" id="ARBA00023077"/>
    </source>
</evidence>
<feature type="domain" description="TonB-dependent receptor-like beta-barrel" evidence="11">
    <location>
        <begin position="437"/>
        <end position="999"/>
    </location>
</feature>
<dbReference type="Gene3D" id="2.170.130.10">
    <property type="entry name" value="TonB-dependent receptor, plug domain"/>
    <property type="match status" value="1"/>
</dbReference>
<dbReference type="SUPFAM" id="SSF56935">
    <property type="entry name" value="Porins"/>
    <property type="match status" value="1"/>
</dbReference>
<dbReference type="InterPro" id="IPR023996">
    <property type="entry name" value="TonB-dep_OMP_SusC/RagA"/>
</dbReference>
<dbReference type="Gene3D" id="2.60.40.1120">
    <property type="entry name" value="Carboxypeptidase-like, regulatory domain"/>
    <property type="match status" value="1"/>
</dbReference>
<dbReference type="InterPro" id="IPR012910">
    <property type="entry name" value="Plug_dom"/>
</dbReference>
<dbReference type="Pfam" id="PF00593">
    <property type="entry name" value="TonB_dep_Rec_b-barrel"/>
    <property type="match status" value="1"/>
</dbReference>
<dbReference type="SUPFAM" id="SSF49464">
    <property type="entry name" value="Carboxypeptidase regulatory domain-like"/>
    <property type="match status" value="1"/>
</dbReference>
<dbReference type="Pfam" id="PF13715">
    <property type="entry name" value="CarbopepD_reg_2"/>
    <property type="match status" value="1"/>
</dbReference>
<dbReference type="Proteomes" id="UP001597010">
    <property type="component" value="Unassembled WGS sequence"/>
</dbReference>